<dbReference type="Proteomes" id="UP000194873">
    <property type="component" value="Unassembled WGS sequence"/>
</dbReference>
<name>A0A243WDE5_9BACT</name>
<evidence type="ECO:0000313" key="2">
    <source>
        <dbReference type="EMBL" id="OUJ73698.1"/>
    </source>
</evidence>
<keyword evidence="3" id="KW-1185">Reference proteome</keyword>
<proteinExistence type="predicted"/>
<evidence type="ECO:0000256" key="1">
    <source>
        <dbReference type="SAM" id="Phobius"/>
    </source>
</evidence>
<feature type="transmembrane region" description="Helical" evidence="1">
    <location>
        <begin position="52"/>
        <end position="69"/>
    </location>
</feature>
<comment type="caution">
    <text evidence="2">The sequence shown here is derived from an EMBL/GenBank/DDBJ whole genome shotgun (WGS) entry which is preliminary data.</text>
</comment>
<reference evidence="2 3" key="1">
    <citation type="submission" date="2017-01" db="EMBL/GenBank/DDBJ databases">
        <title>A new Hymenobacter.</title>
        <authorList>
            <person name="Liang Y."/>
            <person name="Feng F."/>
        </authorList>
    </citation>
    <scope>NUCLEOTIDE SEQUENCE [LARGE SCALE GENOMIC DNA]</scope>
    <source>
        <strain evidence="2">MIMBbqt21</strain>
    </source>
</reference>
<keyword evidence="1" id="KW-1133">Transmembrane helix</keyword>
<feature type="transmembrane region" description="Helical" evidence="1">
    <location>
        <begin position="20"/>
        <end position="40"/>
    </location>
</feature>
<sequence length="78" mass="9207">MSNRLSTEERLGRQSPQRLIRYFVMFMAVLYCGLGVFMWVAPATMLPLQPTVRHILGVVFIFYGIIRFVRAYRQMFSK</sequence>
<keyword evidence="1" id="KW-0812">Transmembrane</keyword>
<organism evidence="2 3">
    <name type="scientific">Hymenobacter crusticola</name>
    <dbReference type="NCBI Taxonomy" id="1770526"/>
    <lineage>
        <taxon>Bacteria</taxon>
        <taxon>Pseudomonadati</taxon>
        <taxon>Bacteroidota</taxon>
        <taxon>Cytophagia</taxon>
        <taxon>Cytophagales</taxon>
        <taxon>Hymenobacteraceae</taxon>
        <taxon>Hymenobacter</taxon>
    </lineage>
</organism>
<accession>A0A243WDE5</accession>
<dbReference type="AlphaFoldDB" id="A0A243WDE5"/>
<gene>
    <name evidence="2" type="ORF">BXP70_11970</name>
</gene>
<dbReference type="EMBL" id="MTSE01000005">
    <property type="protein sequence ID" value="OUJ73698.1"/>
    <property type="molecule type" value="Genomic_DNA"/>
</dbReference>
<protein>
    <submittedName>
        <fullName evidence="2">Uncharacterized protein</fullName>
    </submittedName>
</protein>
<evidence type="ECO:0000313" key="3">
    <source>
        <dbReference type="Proteomes" id="UP000194873"/>
    </source>
</evidence>
<keyword evidence="1" id="KW-0472">Membrane</keyword>